<protein>
    <submittedName>
        <fullName evidence="7">Unannotated protein</fullName>
    </submittedName>
</protein>
<evidence type="ECO:0000313" key="7">
    <source>
        <dbReference type="EMBL" id="CAB4536347.1"/>
    </source>
</evidence>
<dbReference type="PANTHER" id="PTHR43370:SF1">
    <property type="entry name" value="GUANOSINE ABC TRANSPORTER PERMEASE PROTEIN NUPQ"/>
    <property type="match status" value="1"/>
</dbReference>
<dbReference type="AlphaFoldDB" id="A0A6J6BCE5"/>
<gene>
    <name evidence="7" type="ORF">UFOPK1413_00493</name>
</gene>
<proteinExistence type="predicted"/>
<name>A0A6J6BCE5_9ZZZZ</name>
<evidence type="ECO:0000256" key="1">
    <source>
        <dbReference type="ARBA" id="ARBA00004651"/>
    </source>
</evidence>
<dbReference type="Pfam" id="PF02653">
    <property type="entry name" value="BPD_transp_2"/>
    <property type="match status" value="1"/>
</dbReference>
<feature type="transmembrane region" description="Helical" evidence="6">
    <location>
        <begin position="6"/>
        <end position="25"/>
    </location>
</feature>
<evidence type="ECO:0000256" key="2">
    <source>
        <dbReference type="ARBA" id="ARBA00022475"/>
    </source>
</evidence>
<keyword evidence="5 6" id="KW-0472">Membrane</keyword>
<dbReference type="CDD" id="cd06580">
    <property type="entry name" value="TM_PBP1_transp_TpRbsC_like"/>
    <property type="match status" value="1"/>
</dbReference>
<keyword evidence="3 6" id="KW-0812">Transmembrane</keyword>
<dbReference type="GO" id="GO:0005886">
    <property type="term" value="C:plasma membrane"/>
    <property type="evidence" value="ECO:0007669"/>
    <property type="project" value="UniProtKB-SubCell"/>
</dbReference>
<feature type="transmembrane region" description="Helical" evidence="6">
    <location>
        <begin position="245"/>
        <end position="266"/>
    </location>
</feature>
<reference evidence="7" key="1">
    <citation type="submission" date="2020-05" db="EMBL/GenBank/DDBJ databases">
        <authorList>
            <person name="Chiriac C."/>
            <person name="Salcher M."/>
            <person name="Ghai R."/>
            <person name="Kavagutti S V."/>
        </authorList>
    </citation>
    <scope>NUCLEOTIDE SEQUENCE</scope>
</reference>
<dbReference type="PANTHER" id="PTHR43370">
    <property type="entry name" value="SUGAR ABC TRANSPORTER INTEGRAL MEMBRANE PROTEIN-RELATED"/>
    <property type="match status" value="1"/>
</dbReference>
<evidence type="ECO:0000256" key="4">
    <source>
        <dbReference type="ARBA" id="ARBA00022989"/>
    </source>
</evidence>
<sequence length="311" mass="32400">MAAGNTLPFAFILGNAVVLAVPLALGAMGGIMSERVGVVNIAIEGQLLTGAFLAAVVGSLTDNLYLGLIVAMIGAALLSMVLAVFAIEYLVDQIIVGVVLNVLVLGITNFLYAQWLSSDGQNSNFPGTFPIIPIPGLSAIPIIGPALFEARITTYLAYLIIPTLWFILFKTRLGLRARAVGEHPLAADTVGINVARTRFWWVTIGGFVAGLGGAALTIGAVGAFGRNMSGGQGFIALAVVILGRWHPFSAAAAALLFGFSIVLRIWANQVSPGIPTDFITIVPYVVTLIAVVGFVGRVRAPAADGQPYIKG</sequence>
<evidence type="ECO:0000256" key="6">
    <source>
        <dbReference type="SAM" id="Phobius"/>
    </source>
</evidence>
<dbReference type="EMBL" id="CAEZSG010000058">
    <property type="protein sequence ID" value="CAB4536347.1"/>
    <property type="molecule type" value="Genomic_DNA"/>
</dbReference>
<keyword evidence="2" id="KW-1003">Cell membrane</keyword>
<dbReference type="InterPro" id="IPR001851">
    <property type="entry name" value="ABC_transp_permease"/>
</dbReference>
<feature type="transmembrane region" description="Helical" evidence="6">
    <location>
        <begin position="37"/>
        <end position="58"/>
    </location>
</feature>
<feature type="transmembrane region" description="Helical" evidence="6">
    <location>
        <begin position="278"/>
        <end position="296"/>
    </location>
</feature>
<feature type="transmembrane region" description="Helical" evidence="6">
    <location>
        <begin position="199"/>
        <end position="224"/>
    </location>
</feature>
<feature type="transmembrane region" description="Helical" evidence="6">
    <location>
        <begin position="155"/>
        <end position="175"/>
    </location>
</feature>
<feature type="transmembrane region" description="Helical" evidence="6">
    <location>
        <begin position="94"/>
        <end position="115"/>
    </location>
</feature>
<evidence type="ECO:0000256" key="5">
    <source>
        <dbReference type="ARBA" id="ARBA00023136"/>
    </source>
</evidence>
<dbReference type="GO" id="GO:0022857">
    <property type="term" value="F:transmembrane transporter activity"/>
    <property type="evidence" value="ECO:0007669"/>
    <property type="project" value="InterPro"/>
</dbReference>
<accession>A0A6J6BCE5</accession>
<feature type="transmembrane region" description="Helical" evidence="6">
    <location>
        <begin position="64"/>
        <end position="87"/>
    </location>
</feature>
<evidence type="ECO:0000256" key="3">
    <source>
        <dbReference type="ARBA" id="ARBA00022692"/>
    </source>
</evidence>
<keyword evidence="4 6" id="KW-1133">Transmembrane helix</keyword>
<organism evidence="7">
    <name type="scientific">freshwater metagenome</name>
    <dbReference type="NCBI Taxonomy" id="449393"/>
    <lineage>
        <taxon>unclassified sequences</taxon>
        <taxon>metagenomes</taxon>
        <taxon>ecological metagenomes</taxon>
    </lineage>
</organism>
<comment type="subcellular location">
    <subcellularLocation>
        <location evidence="1">Cell membrane</location>
        <topology evidence="1">Multi-pass membrane protein</topology>
    </subcellularLocation>
</comment>